<comment type="caution">
    <text evidence="1">The sequence shown here is derived from an EMBL/GenBank/DDBJ whole genome shotgun (WGS) entry which is preliminary data.</text>
</comment>
<dbReference type="Proteomes" id="UP000245697">
    <property type="component" value="Unassembled WGS sequence"/>
</dbReference>
<dbReference type="AlphaFoldDB" id="A0A316FTA2"/>
<proteinExistence type="predicted"/>
<reference evidence="1 2" key="1">
    <citation type="submission" date="2018-05" db="EMBL/GenBank/DDBJ databases">
        <title>Genomic Encyclopedia of Archaeal and Bacterial Type Strains, Phase II (KMG-II): from individual species to whole genera.</title>
        <authorList>
            <person name="Goeker M."/>
        </authorList>
    </citation>
    <scope>NUCLEOTIDE SEQUENCE [LARGE SCALE GENOMIC DNA]</scope>
    <source>
        <strain evidence="1 2">DSM 45184</strain>
    </source>
</reference>
<sequence length="327" mass="34255">MLLVLALLGYLAVVAINDARHPPEQPVRELFAALTARDTAAAADLAGCASPACTGTALAGGYQPPEHVDIGEPVYGDPADITRRPDKSIAFVPVSYRLSGARQETTIRVQRTGDGLARPYRILYGATGRLTITGVRVAQVQVGAATVPAGEPDGPGLTVLPGTYSVQAAGDVLFAPAEAGPVRVDVPATADSRATPQQVALTVRVRPEAAAQVDEQIRALLTDCTRQTDLRPPGCPFQVPGIVIGADDVRWYDLQPPTVEIVPVDDPGLTGAPATVRTVTPGQVTVTYTAFTSVTRTRDTITQRLPVQVGGTVTTDPADPATVTWTR</sequence>
<dbReference type="EMBL" id="QGGR01000013">
    <property type="protein sequence ID" value="PWK43542.1"/>
    <property type="molecule type" value="Genomic_DNA"/>
</dbReference>
<name>A0A316FTA2_9ACTN</name>
<protein>
    <submittedName>
        <fullName evidence="1">Uncharacterized protein</fullName>
    </submittedName>
</protein>
<gene>
    <name evidence="1" type="ORF">BC793_113224</name>
</gene>
<evidence type="ECO:0000313" key="1">
    <source>
        <dbReference type="EMBL" id="PWK43542.1"/>
    </source>
</evidence>
<evidence type="ECO:0000313" key="2">
    <source>
        <dbReference type="Proteomes" id="UP000245697"/>
    </source>
</evidence>
<organism evidence="1 2">
    <name type="scientific">Actinoplanes xinjiangensis</name>
    <dbReference type="NCBI Taxonomy" id="512350"/>
    <lineage>
        <taxon>Bacteria</taxon>
        <taxon>Bacillati</taxon>
        <taxon>Actinomycetota</taxon>
        <taxon>Actinomycetes</taxon>
        <taxon>Micromonosporales</taxon>
        <taxon>Micromonosporaceae</taxon>
        <taxon>Actinoplanes</taxon>
    </lineage>
</organism>
<accession>A0A316FTA2</accession>
<dbReference type="RefSeq" id="WP_239170371.1">
    <property type="nucleotide sequence ID" value="NZ_BONA01000064.1"/>
</dbReference>
<keyword evidence="2" id="KW-1185">Reference proteome</keyword>